<comment type="caution">
    <text evidence="12">The sequence shown here is derived from an EMBL/GenBank/DDBJ whole genome shotgun (WGS) entry which is preliminary data.</text>
</comment>
<gene>
    <name evidence="12" type="ORF">EKH83_09705</name>
</gene>
<dbReference type="InterPro" id="IPR006260">
    <property type="entry name" value="TonB/TolA_C"/>
</dbReference>
<dbReference type="EMBL" id="RXOC01000005">
    <property type="protein sequence ID" value="RXF70147.1"/>
    <property type="molecule type" value="Genomic_DNA"/>
</dbReference>
<keyword evidence="5" id="KW-0997">Cell inner membrane</keyword>
<protein>
    <submittedName>
        <fullName evidence="12">TonB family protein</fullName>
    </submittedName>
</protein>
<evidence type="ECO:0000256" key="8">
    <source>
        <dbReference type="ARBA" id="ARBA00022989"/>
    </source>
</evidence>
<dbReference type="SUPFAM" id="SSF74653">
    <property type="entry name" value="TolA/TonB C-terminal domain"/>
    <property type="match status" value="1"/>
</dbReference>
<dbReference type="InterPro" id="IPR011652">
    <property type="entry name" value="MORN_2"/>
</dbReference>
<feature type="chain" id="PRO_5020678223" evidence="10">
    <location>
        <begin position="25"/>
        <end position="241"/>
    </location>
</feature>
<dbReference type="Proteomes" id="UP000290848">
    <property type="component" value="Unassembled WGS sequence"/>
</dbReference>
<evidence type="ECO:0000256" key="9">
    <source>
        <dbReference type="ARBA" id="ARBA00023136"/>
    </source>
</evidence>
<sequence length="241" mass="28343">MRSTLTLFASCLSLCTLLSPEINAQSRQQDTLWFDNQWKPVVDKEKAYYFRTINELKRDSIVVKDYYRSGRLQMDGTYSSYPNYKNGTFRWYFEDGKLRQEARIKGDTTFKYREYDHEGNIKKQQELLQVERTENGKKSFIYVYADRFPEYPGGSEAMLEFIRNNIRYPEALRKKNTQEKVVVRFIVERTGKVTGASIVESTNRKLDSEALRIVNKMPNWSPALVDGVTLRCQMSLPISFR</sequence>
<keyword evidence="10" id="KW-0732">Signal</keyword>
<evidence type="ECO:0000256" key="2">
    <source>
        <dbReference type="ARBA" id="ARBA00006555"/>
    </source>
</evidence>
<evidence type="ECO:0000313" key="12">
    <source>
        <dbReference type="EMBL" id="RXF70147.1"/>
    </source>
</evidence>
<feature type="domain" description="TonB C-terminal" evidence="11">
    <location>
        <begin position="153"/>
        <end position="241"/>
    </location>
</feature>
<proteinExistence type="inferred from homology"/>
<comment type="similarity">
    <text evidence="2">Belongs to the TonB family.</text>
</comment>
<evidence type="ECO:0000256" key="7">
    <source>
        <dbReference type="ARBA" id="ARBA00022927"/>
    </source>
</evidence>
<accession>A0A4Q0MA86</accession>
<dbReference type="Gene3D" id="3.90.930.1">
    <property type="match status" value="1"/>
</dbReference>
<name>A0A4Q0MA86_9SPHI</name>
<dbReference type="Pfam" id="PF03544">
    <property type="entry name" value="TonB_C"/>
    <property type="match status" value="1"/>
</dbReference>
<keyword evidence="7" id="KW-0653">Protein transport</keyword>
<evidence type="ECO:0000259" key="11">
    <source>
        <dbReference type="PROSITE" id="PS52015"/>
    </source>
</evidence>
<dbReference type="PANTHER" id="PTHR33446:SF2">
    <property type="entry name" value="PROTEIN TONB"/>
    <property type="match status" value="1"/>
</dbReference>
<comment type="subcellular location">
    <subcellularLocation>
        <location evidence="1">Cell inner membrane</location>
        <topology evidence="1">Single-pass membrane protein</topology>
        <orientation evidence="1">Periplasmic side</orientation>
    </subcellularLocation>
</comment>
<evidence type="ECO:0000256" key="1">
    <source>
        <dbReference type="ARBA" id="ARBA00004383"/>
    </source>
</evidence>
<dbReference type="GO" id="GO:0015031">
    <property type="term" value="P:protein transport"/>
    <property type="evidence" value="ECO:0007669"/>
    <property type="project" value="UniProtKB-KW"/>
</dbReference>
<dbReference type="PANTHER" id="PTHR33446">
    <property type="entry name" value="PROTEIN TONB-RELATED"/>
    <property type="match status" value="1"/>
</dbReference>
<dbReference type="InterPro" id="IPR051045">
    <property type="entry name" value="TonB-dependent_transducer"/>
</dbReference>
<evidence type="ECO:0000256" key="5">
    <source>
        <dbReference type="ARBA" id="ARBA00022519"/>
    </source>
</evidence>
<keyword evidence="4" id="KW-1003">Cell membrane</keyword>
<dbReference type="NCBIfam" id="TIGR01352">
    <property type="entry name" value="tonB_Cterm"/>
    <property type="match status" value="1"/>
</dbReference>
<dbReference type="AlphaFoldDB" id="A0A4Q0MA86"/>
<keyword evidence="3" id="KW-0813">Transport</keyword>
<keyword evidence="8" id="KW-1133">Transmembrane helix</keyword>
<dbReference type="GO" id="GO:0031992">
    <property type="term" value="F:energy transducer activity"/>
    <property type="evidence" value="ECO:0007669"/>
    <property type="project" value="TreeGrafter"/>
</dbReference>
<keyword evidence="6" id="KW-0812">Transmembrane</keyword>
<keyword evidence="9" id="KW-0472">Membrane</keyword>
<evidence type="ECO:0000256" key="4">
    <source>
        <dbReference type="ARBA" id="ARBA00022475"/>
    </source>
</evidence>
<evidence type="ECO:0000256" key="3">
    <source>
        <dbReference type="ARBA" id="ARBA00022448"/>
    </source>
</evidence>
<evidence type="ECO:0000256" key="10">
    <source>
        <dbReference type="SAM" id="SignalP"/>
    </source>
</evidence>
<organism evidence="12 13">
    <name type="scientific">Arcticibacter tournemirensis</name>
    <dbReference type="NCBI Taxonomy" id="699437"/>
    <lineage>
        <taxon>Bacteria</taxon>
        <taxon>Pseudomonadati</taxon>
        <taxon>Bacteroidota</taxon>
        <taxon>Sphingobacteriia</taxon>
        <taxon>Sphingobacteriales</taxon>
        <taxon>Sphingobacteriaceae</taxon>
        <taxon>Arcticibacter</taxon>
    </lineage>
</organism>
<dbReference type="GO" id="GO:0098797">
    <property type="term" value="C:plasma membrane protein complex"/>
    <property type="evidence" value="ECO:0007669"/>
    <property type="project" value="TreeGrafter"/>
</dbReference>
<dbReference type="Pfam" id="PF07661">
    <property type="entry name" value="MORN_2"/>
    <property type="match status" value="1"/>
</dbReference>
<dbReference type="InterPro" id="IPR037682">
    <property type="entry name" value="TonB_C"/>
</dbReference>
<evidence type="ECO:0000256" key="6">
    <source>
        <dbReference type="ARBA" id="ARBA00022692"/>
    </source>
</evidence>
<evidence type="ECO:0000313" key="13">
    <source>
        <dbReference type="Proteomes" id="UP000290848"/>
    </source>
</evidence>
<reference evidence="12 13" key="1">
    <citation type="submission" date="2018-12" db="EMBL/GenBank/DDBJ databases">
        <title>The Draft Genome Sequence of the Soil Bacterium Pedobacter tournemirensis R1.</title>
        <authorList>
            <person name="He J."/>
        </authorList>
    </citation>
    <scope>NUCLEOTIDE SEQUENCE [LARGE SCALE GENOMIC DNA]</scope>
    <source>
        <strain evidence="12 13">R1</strain>
    </source>
</reference>
<feature type="signal peptide" evidence="10">
    <location>
        <begin position="1"/>
        <end position="24"/>
    </location>
</feature>
<dbReference type="Gene3D" id="3.30.1150.10">
    <property type="match status" value="1"/>
</dbReference>
<dbReference type="PROSITE" id="PS52015">
    <property type="entry name" value="TONB_CTD"/>
    <property type="match status" value="1"/>
</dbReference>
<dbReference type="GO" id="GO:0055085">
    <property type="term" value="P:transmembrane transport"/>
    <property type="evidence" value="ECO:0007669"/>
    <property type="project" value="InterPro"/>
</dbReference>